<dbReference type="Gene3D" id="2.40.160.210">
    <property type="entry name" value="Acyl-CoA thioesterase, double hotdog domain"/>
    <property type="match status" value="1"/>
</dbReference>
<feature type="domain" description="Acyl-CoA thioesterase-like N-terminal HotDog" evidence="3">
    <location>
        <begin position="32"/>
        <end position="117"/>
    </location>
</feature>
<dbReference type="GO" id="GO:0005782">
    <property type="term" value="C:peroxisomal matrix"/>
    <property type="evidence" value="ECO:0007669"/>
    <property type="project" value="UniProtKB-SubCell"/>
</dbReference>
<dbReference type="InterPro" id="IPR003703">
    <property type="entry name" value="Acyl_CoA_thio"/>
</dbReference>
<dbReference type="InterPro" id="IPR049450">
    <property type="entry name" value="ACOT8-like_C"/>
</dbReference>
<evidence type="ECO:0000256" key="1">
    <source>
        <dbReference type="ARBA" id="ARBA00006538"/>
    </source>
</evidence>
<sequence>MASRSALADQVAVEQLGPGEYVSKLLPMRMGNSMPIAYGGCATSLAVSAACATAPPNMALYSVLGHFHGPASTDRKLYCSVSNTRDTRSFVTRRVQVKQKQPDGKLRVCLELIADFHIKEPSLFVYSEPPSSKWPQPMDCPDMQTQISSLLADGVITKEQGEEYAKSFGINDQFFETRYCMEGVAGQNISGAAKATVTTQDHRHITDKISAEWQRAKQPLHLPAENLGALSFLMDGGLSFLPLTHNHMWFDDVTACSTLDFALRVFVPDVKLCDWHLRERKTSRASNGRSFAEGKLWDEQGNLVASVSQQSIMRLKKQVPLSKLS</sequence>
<organism evidence="5 6">
    <name type="scientific">Fusarium zealandicum</name>
    <dbReference type="NCBI Taxonomy" id="1053134"/>
    <lineage>
        <taxon>Eukaryota</taxon>
        <taxon>Fungi</taxon>
        <taxon>Dikarya</taxon>
        <taxon>Ascomycota</taxon>
        <taxon>Pezizomycotina</taxon>
        <taxon>Sordariomycetes</taxon>
        <taxon>Hypocreomycetidae</taxon>
        <taxon>Hypocreales</taxon>
        <taxon>Nectriaceae</taxon>
        <taxon>Fusarium</taxon>
        <taxon>Fusarium staphyleae species complex</taxon>
    </lineage>
</organism>
<dbReference type="GO" id="GO:0006637">
    <property type="term" value="P:acyl-CoA metabolic process"/>
    <property type="evidence" value="ECO:0007669"/>
    <property type="project" value="InterPro"/>
</dbReference>
<reference evidence="5" key="1">
    <citation type="journal article" date="2020" name="BMC Genomics">
        <title>Correction to: Identification and distribution of gene clusters required for synthesis of sphingolipid metabolism inhibitors in diverse species of the filamentous fungus Fusarium.</title>
        <authorList>
            <person name="Kim H.S."/>
            <person name="Lohmar J.M."/>
            <person name="Busman M."/>
            <person name="Brown D.W."/>
            <person name="Naumann T.A."/>
            <person name="Divon H.H."/>
            <person name="Lysoe E."/>
            <person name="Uhlig S."/>
            <person name="Proctor R.H."/>
        </authorList>
    </citation>
    <scope>NUCLEOTIDE SEQUENCE</scope>
    <source>
        <strain evidence="5">NRRL 22465</strain>
    </source>
</reference>
<dbReference type="InterPro" id="IPR029069">
    <property type="entry name" value="HotDog_dom_sf"/>
</dbReference>
<dbReference type="InterPro" id="IPR049449">
    <property type="entry name" value="TesB_ACOT8-like_N"/>
</dbReference>
<dbReference type="PANTHER" id="PTHR11066:SF35">
    <property type="entry name" value="ACYL-COA THIOESTERASE II"/>
    <property type="match status" value="1"/>
</dbReference>
<reference evidence="5" key="2">
    <citation type="submission" date="2020-05" db="EMBL/GenBank/DDBJ databases">
        <authorList>
            <person name="Kim H.-S."/>
            <person name="Proctor R.H."/>
            <person name="Brown D.W."/>
        </authorList>
    </citation>
    <scope>NUCLEOTIDE SEQUENCE</scope>
    <source>
        <strain evidence="5">NRRL 22465</strain>
    </source>
</reference>
<dbReference type="Proteomes" id="UP000635477">
    <property type="component" value="Unassembled WGS sequence"/>
</dbReference>
<dbReference type="AlphaFoldDB" id="A0A8H4UCY0"/>
<dbReference type="EMBL" id="JABEYC010000842">
    <property type="protein sequence ID" value="KAF4973673.1"/>
    <property type="molecule type" value="Genomic_DNA"/>
</dbReference>
<dbReference type="GO" id="GO:0047617">
    <property type="term" value="F:fatty acyl-CoA hydrolase activity"/>
    <property type="evidence" value="ECO:0007669"/>
    <property type="project" value="InterPro"/>
</dbReference>
<dbReference type="CDD" id="cd03444">
    <property type="entry name" value="Thioesterase_II_repeat1"/>
    <property type="match status" value="1"/>
</dbReference>
<dbReference type="SUPFAM" id="SSF54637">
    <property type="entry name" value="Thioesterase/thiol ester dehydrase-isomerase"/>
    <property type="match status" value="2"/>
</dbReference>
<dbReference type="OrthoDB" id="68328at2759"/>
<keyword evidence="6" id="KW-1185">Reference proteome</keyword>
<dbReference type="Pfam" id="PF20789">
    <property type="entry name" value="4HBT_3C"/>
    <property type="match status" value="1"/>
</dbReference>
<comment type="caution">
    <text evidence="5">The sequence shown here is derived from an EMBL/GenBank/DDBJ whole genome shotgun (WGS) entry which is preliminary data.</text>
</comment>
<protein>
    <recommendedName>
        <fullName evidence="7">Acyl-CoA thioesterase</fullName>
    </recommendedName>
</protein>
<feature type="domain" description="Acyl-CoA thioesterase-like C-terminal" evidence="4">
    <location>
        <begin position="203"/>
        <end position="313"/>
    </location>
</feature>
<dbReference type="PANTHER" id="PTHR11066">
    <property type="entry name" value="ACYL-COA THIOESTERASE"/>
    <property type="match status" value="1"/>
</dbReference>
<dbReference type="GO" id="GO:0009062">
    <property type="term" value="P:fatty acid catabolic process"/>
    <property type="evidence" value="ECO:0007669"/>
    <property type="project" value="TreeGrafter"/>
</dbReference>
<proteinExistence type="inferred from homology"/>
<evidence type="ECO:0008006" key="7">
    <source>
        <dbReference type="Google" id="ProtNLM"/>
    </source>
</evidence>
<dbReference type="Pfam" id="PF13622">
    <property type="entry name" value="4HBT_3"/>
    <property type="match status" value="1"/>
</dbReference>
<accession>A0A8H4UCY0</accession>
<evidence type="ECO:0000259" key="4">
    <source>
        <dbReference type="Pfam" id="PF20789"/>
    </source>
</evidence>
<name>A0A8H4UCY0_9HYPO</name>
<evidence type="ECO:0000313" key="6">
    <source>
        <dbReference type="Proteomes" id="UP000635477"/>
    </source>
</evidence>
<comment type="similarity">
    <text evidence="1">Belongs to the C/M/P thioester hydrolase family.</text>
</comment>
<evidence type="ECO:0000313" key="5">
    <source>
        <dbReference type="EMBL" id="KAF4973673.1"/>
    </source>
</evidence>
<dbReference type="InterPro" id="IPR042171">
    <property type="entry name" value="Acyl-CoA_hotdog"/>
</dbReference>
<evidence type="ECO:0000256" key="2">
    <source>
        <dbReference type="ARBA" id="ARBA00022801"/>
    </source>
</evidence>
<gene>
    <name evidence="5" type="ORF">FZEAL_9265</name>
</gene>
<keyword evidence="2" id="KW-0378">Hydrolase</keyword>
<evidence type="ECO:0000259" key="3">
    <source>
        <dbReference type="Pfam" id="PF13622"/>
    </source>
</evidence>
<dbReference type="CDD" id="cd03445">
    <property type="entry name" value="Thioesterase_II_repeat2"/>
    <property type="match status" value="1"/>
</dbReference>